<sequence>MWILFHKNYMATCPSDTMPVYVDMTLNAIHDYFAQLNPIATRIAYDINETKSSYGYIWDTLNYNEQNDIVNDTLIRPEISLRYLNDFFKPTDLNSLTKIPQSTNSLAAVVLENFNKCDAEGKISAFAIEKYQDEDHELKEEAKYGYDGRNLRTFAVQEVALKFVHDDNLCFFYDEHSHPFSYRTKSQINLQLTEDRSEHCRRPKVVNNINIRCLCCNVATLHRSLCNLKTHKFAPISCVNPNKNDLKNPSTKSKPNSFIFSYECTDEKSFDNLDLKVERNNRVARSKSSSGQTYSSSTSKTALTPSINYMVCSDDLCDKDDNPNLMHHNCKILDFLKSLPATTSGDDELIPCEHNSDENSDEASKLLDGDIVIQKGFEFLNNW</sequence>
<organism evidence="3 4">
    <name type="scientific">Glossina pallidipes</name>
    <name type="common">Tsetse fly</name>
    <dbReference type="NCBI Taxonomy" id="7398"/>
    <lineage>
        <taxon>Eukaryota</taxon>
        <taxon>Metazoa</taxon>
        <taxon>Ecdysozoa</taxon>
        <taxon>Arthropoda</taxon>
        <taxon>Hexapoda</taxon>
        <taxon>Insecta</taxon>
        <taxon>Pterygota</taxon>
        <taxon>Neoptera</taxon>
        <taxon>Endopterygota</taxon>
        <taxon>Diptera</taxon>
        <taxon>Brachycera</taxon>
        <taxon>Muscomorpha</taxon>
        <taxon>Hippoboscoidea</taxon>
        <taxon>Glossinidae</taxon>
        <taxon>Glossina</taxon>
    </lineage>
</organism>
<keyword evidence="4" id="KW-1185">Reference proteome</keyword>
<evidence type="ECO:0000313" key="3">
    <source>
        <dbReference type="EnsemblMetazoa" id="GPAI017044-PA"/>
    </source>
</evidence>
<dbReference type="InterPro" id="IPR031600">
    <property type="entry name" value="DUF4706"/>
</dbReference>
<dbReference type="Pfam" id="PF15797">
    <property type="entry name" value="DUF4706"/>
    <property type="match status" value="2"/>
</dbReference>
<feature type="domain" description="DUF4706" evidence="2">
    <location>
        <begin position="150"/>
        <end position="190"/>
    </location>
</feature>
<dbReference type="PANTHER" id="PTHR34394">
    <property type="entry name" value="SIMILAR TO RIKEN CDNA 2310022B05"/>
    <property type="match status" value="1"/>
</dbReference>
<dbReference type="STRING" id="7398.A0A1A9ZJT7"/>
<feature type="compositionally biased region" description="Low complexity" evidence="1">
    <location>
        <begin position="286"/>
        <end position="300"/>
    </location>
</feature>
<proteinExistence type="predicted"/>
<protein>
    <recommendedName>
        <fullName evidence="2">DUF4706 domain-containing protein</fullName>
    </recommendedName>
</protein>
<feature type="region of interest" description="Disordered" evidence="1">
    <location>
        <begin position="281"/>
        <end position="300"/>
    </location>
</feature>
<dbReference type="Proteomes" id="UP000092445">
    <property type="component" value="Unassembled WGS sequence"/>
</dbReference>
<evidence type="ECO:0000256" key="1">
    <source>
        <dbReference type="SAM" id="MobiDB-lite"/>
    </source>
</evidence>
<evidence type="ECO:0000259" key="2">
    <source>
        <dbReference type="Pfam" id="PF15797"/>
    </source>
</evidence>
<dbReference type="VEuPathDB" id="VectorBase:GPAI017044"/>
<dbReference type="AlphaFoldDB" id="A0A1A9ZJT7"/>
<feature type="domain" description="DUF4706" evidence="2">
    <location>
        <begin position="31"/>
        <end position="87"/>
    </location>
</feature>
<reference evidence="4" key="1">
    <citation type="submission" date="2014-03" db="EMBL/GenBank/DDBJ databases">
        <authorList>
            <person name="Aksoy S."/>
            <person name="Warren W."/>
            <person name="Wilson R.K."/>
        </authorList>
    </citation>
    <scope>NUCLEOTIDE SEQUENCE [LARGE SCALE GENOMIC DNA]</scope>
    <source>
        <strain evidence="4">IAEA</strain>
    </source>
</reference>
<dbReference type="PANTHER" id="PTHR34394:SF1">
    <property type="entry name" value="SIMILAR TO RIKEN CDNA 2310022B05"/>
    <property type="match status" value="1"/>
</dbReference>
<evidence type="ECO:0000313" key="4">
    <source>
        <dbReference type="Proteomes" id="UP000092445"/>
    </source>
</evidence>
<name>A0A1A9ZJT7_GLOPL</name>
<reference evidence="3" key="2">
    <citation type="submission" date="2020-05" db="UniProtKB">
        <authorList>
            <consortium name="EnsemblMetazoa"/>
        </authorList>
    </citation>
    <scope>IDENTIFICATION</scope>
    <source>
        <strain evidence="3">IAEA</strain>
    </source>
</reference>
<accession>A0A1A9ZJT7</accession>
<dbReference type="EnsemblMetazoa" id="GPAI017044-RA">
    <property type="protein sequence ID" value="GPAI017044-PA"/>
    <property type="gene ID" value="GPAI017044"/>
</dbReference>